<proteinExistence type="predicted"/>
<name>A0ABQ4SM14_9HYPH</name>
<feature type="compositionally biased region" description="Polar residues" evidence="1">
    <location>
        <begin position="501"/>
        <end position="510"/>
    </location>
</feature>
<dbReference type="PANTHER" id="PTHR46832">
    <property type="entry name" value="5'-METHYLTHIOADENOSINE/S-ADENOSYLHOMOCYSTEINE NUCLEOSIDASE"/>
    <property type="match status" value="1"/>
</dbReference>
<keyword evidence="4" id="KW-1185">Reference proteome</keyword>
<evidence type="ECO:0000313" key="3">
    <source>
        <dbReference type="EMBL" id="GJE04177.1"/>
    </source>
</evidence>
<dbReference type="EMBL" id="BPQQ01000105">
    <property type="protein sequence ID" value="GJE04177.1"/>
    <property type="molecule type" value="Genomic_DNA"/>
</dbReference>
<gene>
    <name evidence="3" type="primary">mtnN_2</name>
    <name evidence="3" type="ORF">GMJLKIPL_6138</name>
</gene>
<organism evidence="3 4">
    <name type="scientific">Methylobacterium isbiliense</name>
    <dbReference type="NCBI Taxonomy" id="315478"/>
    <lineage>
        <taxon>Bacteria</taxon>
        <taxon>Pseudomonadati</taxon>
        <taxon>Pseudomonadota</taxon>
        <taxon>Alphaproteobacteria</taxon>
        <taxon>Hyphomicrobiales</taxon>
        <taxon>Methylobacteriaceae</taxon>
        <taxon>Methylobacterium</taxon>
    </lineage>
</organism>
<dbReference type="Pfam" id="PF18153">
    <property type="entry name" value="Cap15_CD_rec"/>
    <property type="match status" value="1"/>
</dbReference>
<evidence type="ECO:0000256" key="1">
    <source>
        <dbReference type="SAM" id="MobiDB-lite"/>
    </source>
</evidence>
<comment type="caution">
    <text evidence="3">The sequence shown here is derived from an EMBL/GenBank/DDBJ whole genome shotgun (WGS) entry which is preliminary data.</text>
</comment>
<dbReference type="RefSeq" id="WP_238241546.1">
    <property type="nucleotide sequence ID" value="NZ_BPQQ01000105.1"/>
</dbReference>
<evidence type="ECO:0000259" key="2">
    <source>
        <dbReference type="Pfam" id="PF18153"/>
    </source>
</evidence>
<feature type="region of interest" description="Disordered" evidence="1">
    <location>
        <begin position="477"/>
        <end position="510"/>
    </location>
</feature>
<dbReference type="PANTHER" id="PTHR46832:SF1">
    <property type="entry name" value="5'-METHYLTHIOADENOSINE_S-ADENOSYLHOMOCYSTEINE NUCLEOSIDASE"/>
    <property type="match status" value="1"/>
</dbReference>
<accession>A0ABQ4SM14</accession>
<feature type="domain" description="CD-NTase-associated protein 15" evidence="2">
    <location>
        <begin position="16"/>
        <end position="131"/>
    </location>
</feature>
<sequence length="510" mass="55296">MPGEEVQQPAPSGIGFPDIAGRWSIEIHWVRGEENGRVDAEASIRQDVTGISMTVRSKGSDSHTILVQSGGDRSGNPILYYMYEVEPKALHSDAPRPYKGAAILRYYHHNEELSGNYWTSERTSGHFKLMRMREVEELTMAVTTDVLLITALKEEYDAAKRAFDADGSGGDGVREWTELGAAKNLPHERGMFYHGSRALFSISVAKASRMGGIETGPFAARLVEHLRPSCLVMCGVCAGNPGDVALGDVVVSELAYQYDEGKREVGGFVGDHRQSAVSDNWQRAAESLELEALPSFGRPSPHDARFWLLETLHAGGDPRKHPARPRYFGTGEWGPMIDSLKAEGTIVEDGLSLRLTPAGEAEVQKSLIRDVDPPERLPFAIKVGPIASGNVVVKDGVTWDSLKTMGVRSVIGLEMEAAAIGRVAIAARVPEWLVVKGVMDYADPNKDDRYKPFAARASAEVLRAFLAGRFMAGPVGRDTSAPAARSSPPDVSSPGHAVPATSPTESIVRR</sequence>
<dbReference type="Proteomes" id="UP001055153">
    <property type="component" value="Unassembled WGS sequence"/>
</dbReference>
<reference evidence="3" key="1">
    <citation type="journal article" date="2021" name="Front. Microbiol.">
        <title>Comprehensive Comparative Genomics and Phenotyping of Methylobacterium Species.</title>
        <authorList>
            <person name="Alessa O."/>
            <person name="Ogura Y."/>
            <person name="Fujitani Y."/>
            <person name="Takami H."/>
            <person name="Hayashi T."/>
            <person name="Sahin N."/>
            <person name="Tani A."/>
        </authorList>
    </citation>
    <scope>NUCLEOTIDE SEQUENCE</scope>
    <source>
        <strain evidence="3">DSM 17168</strain>
    </source>
</reference>
<dbReference type="SUPFAM" id="SSF53167">
    <property type="entry name" value="Purine and uridine phosphorylases"/>
    <property type="match status" value="1"/>
</dbReference>
<reference evidence="3" key="2">
    <citation type="submission" date="2021-08" db="EMBL/GenBank/DDBJ databases">
        <authorList>
            <person name="Tani A."/>
            <person name="Ola A."/>
            <person name="Ogura Y."/>
            <person name="Katsura K."/>
            <person name="Hayashi T."/>
        </authorList>
    </citation>
    <scope>NUCLEOTIDE SEQUENCE</scope>
    <source>
        <strain evidence="3">DSM 17168</strain>
    </source>
</reference>
<dbReference type="Gene3D" id="3.40.50.1580">
    <property type="entry name" value="Nucleoside phosphorylase domain"/>
    <property type="match status" value="1"/>
</dbReference>
<protein>
    <submittedName>
        <fullName evidence="3">5'-methylthioadenosine/S-adenosylhomocysteine nucleosidase</fullName>
    </submittedName>
</protein>
<dbReference type="InterPro" id="IPR041208">
    <property type="entry name" value="Cap15"/>
</dbReference>
<dbReference type="InterPro" id="IPR035994">
    <property type="entry name" value="Nucleoside_phosphorylase_sf"/>
</dbReference>
<evidence type="ECO:0000313" key="4">
    <source>
        <dbReference type="Proteomes" id="UP001055153"/>
    </source>
</evidence>